<evidence type="ECO:0000313" key="1">
    <source>
        <dbReference type="EMBL" id="KGO85727.1"/>
    </source>
</evidence>
<dbReference type="STRING" id="1121895.GCA_000378485_02779"/>
<dbReference type="OrthoDB" id="910810at2"/>
<dbReference type="Proteomes" id="UP000030152">
    <property type="component" value="Unassembled WGS sequence"/>
</dbReference>
<organism evidence="1 2">
    <name type="scientific">Flavobacterium rivuli WB 3.3-2 = DSM 21788</name>
    <dbReference type="NCBI Taxonomy" id="1121895"/>
    <lineage>
        <taxon>Bacteria</taxon>
        <taxon>Pseudomonadati</taxon>
        <taxon>Bacteroidota</taxon>
        <taxon>Flavobacteriia</taxon>
        <taxon>Flavobacteriales</taxon>
        <taxon>Flavobacteriaceae</taxon>
        <taxon>Flavobacterium</taxon>
    </lineage>
</organism>
<dbReference type="AlphaFoldDB" id="A0A0A2LZF0"/>
<reference evidence="1 2" key="1">
    <citation type="submission" date="2013-09" db="EMBL/GenBank/DDBJ databases">
        <authorList>
            <person name="Zeng Z."/>
            <person name="Chen C."/>
        </authorList>
    </citation>
    <scope>NUCLEOTIDE SEQUENCE [LARGE SCALE GENOMIC DNA]</scope>
    <source>
        <strain evidence="1 2">WB 3.3-2</strain>
    </source>
</reference>
<sequence length="752" mass="85195">MALLLYINGQLADVDAGTVIAQTKQVNDLNSLDNRQAGYTNKFSLPKTANNLRIMQFLTLVGNNSAVPYQKNDCSLYSASGECFVYNGWAVITDGGDSYEAVVYDGIIELYKAIENKTLNDVGLEELVHNKSVQGVINSWGANVPYRYILADYNGNNGQYETGSNRVNIDYLVPSVSVAWLWKKIFERYNNNVQPTGSIFDSPDFKQLYMTFPKGQVRSDTNDIPLFKSSDYHFIQSNGNNFGIRKIYYCKFITTEQYQPMWLSNVGGIHLKVVASASYKLTIKGKLYGHRDGNAGIHKDSFIRFGKNCDTLQAYQTGNNIINVFNGQPYLAYGEDFEFTSNPFQLSATDSICAIIGGQGTDSYELNEDWYADELTIELVRLDPESIDFSEVLTDFAVKDFLNEVVHRFGLTMYKDTFSNNYRFLTLQEQLQGAAVVNWSKKFSKKTQENYIFGTYAQNNRFTYTYNDKESTHNDWGINIANVNLPDTRDVIKSKIYSPERVPTVYLGENSNVYKLWEKEIAEDPQPDEPAITYKSLDKRYYFLKSRQVSRTINVVSDILGSLNNPTNTHYRETYSGLSFKDIISRFYSPLQALLNNAVLVTADLWLTDADIANLDFTKLYYIEQLANYYILNKVNNYISGRVTKCELVQVAYSTPPPEVIPVIFTLTGIARTGGLRAILYFTRAIENYPCVIEHSSDGISWVSYSTTSENLSSPYTTTRLAGGTNYFRISSYDYANSSVIRYSNTVSIAIP</sequence>
<dbReference type="RefSeq" id="WP_020213948.1">
    <property type="nucleotide sequence ID" value="NZ_JRLX01000017.1"/>
</dbReference>
<accession>A0A0A2LZF0</accession>
<dbReference type="eggNOG" id="ENOG50348DC">
    <property type="taxonomic scope" value="Bacteria"/>
</dbReference>
<protein>
    <submittedName>
        <fullName evidence="1">Uncharacterized protein</fullName>
    </submittedName>
</protein>
<evidence type="ECO:0000313" key="2">
    <source>
        <dbReference type="Proteomes" id="UP000030152"/>
    </source>
</evidence>
<proteinExistence type="predicted"/>
<name>A0A0A2LZF0_9FLAO</name>
<dbReference type="EMBL" id="JRLX01000017">
    <property type="protein sequence ID" value="KGO85727.1"/>
    <property type="molecule type" value="Genomic_DNA"/>
</dbReference>
<keyword evidence="2" id="KW-1185">Reference proteome</keyword>
<gene>
    <name evidence="1" type="ORF">Q765_15015</name>
</gene>
<comment type="caution">
    <text evidence="1">The sequence shown here is derived from an EMBL/GenBank/DDBJ whole genome shotgun (WGS) entry which is preliminary data.</text>
</comment>